<reference evidence="1 2" key="1">
    <citation type="submission" date="2020-07" db="EMBL/GenBank/DDBJ databases">
        <title>Streptomyces isolated from Indian soil.</title>
        <authorList>
            <person name="Mandal S."/>
            <person name="Maiti P.K."/>
        </authorList>
    </citation>
    <scope>NUCLEOTIDE SEQUENCE [LARGE SCALE GENOMIC DNA]</scope>
    <source>
        <strain evidence="1 2">PSKA28</strain>
    </source>
</reference>
<gene>
    <name evidence="1" type="ORF">H1D24_41080</name>
</gene>
<sequence length="78" mass="8714">MESDQILALYTWETGICFRCPARGTVDTTAVRKLHSQFGDTEVRACRLCVLAMEETRRRAAERAGIEYKPGHAGEVLA</sequence>
<evidence type="ECO:0000313" key="1">
    <source>
        <dbReference type="EMBL" id="MBA2951971.1"/>
    </source>
</evidence>
<comment type="caution">
    <text evidence="1">The sequence shown here is derived from an EMBL/GenBank/DDBJ whole genome shotgun (WGS) entry which is preliminary data.</text>
</comment>
<dbReference type="AlphaFoldDB" id="A0A7W0DVB5"/>
<evidence type="ECO:0000313" key="2">
    <source>
        <dbReference type="Proteomes" id="UP000545761"/>
    </source>
</evidence>
<dbReference type="RefSeq" id="WP_181662882.1">
    <property type="nucleotide sequence ID" value="NZ_JACEHE010000066.1"/>
</dbReference>
<protein>
    <submittedName>
        <fullName evidence="1">Uncharacterized protein</fullName>
    </submittedName>
</protein>
<name>A0A7W0DVB5_9ACTN</name>
<dbReference type="EMBL" id="JACEHE010000066">
    <property type="protein sequence ID" value="MBA2951971.1"/>
    <property type="molecule type" value="Genomic_DNA"/>
</dbReference>
<proteinExistence type="predicted"/>
<dbReference type="Proteomes" id="UP000545761">
    <property type="component" value="Unassembled WGS sequence"/>
</dbReference>
<organism evidence="1 2">
    <name type="scientific">Streptomyces himalayensis subsp. himalayensis</name>
    <dbReference type="NCBI Taxonomy" id="2756131"/>
    <lineage>
        <taxon>Bacteria</taxon>
        <taxon>Bacillati</taxon>
        <taxon>Actinomycetota</taxon>
        <taxon>Actinomycetes</taxon>
        <taxon>Kitasatosporales</taxon>
        <taxon>Streptomycetaceae</taxon>
        <taxon>Streptomyces</taxon>
        <taxon>Streptomyces himalayensis</taxon>
    </lineage>
</organism>
<accession>A0A7W0DVB5</accession>